<dbReference type="PANTHER" id="PTHR24220">
    <property type="entry name" value="IMPORT ATP-BINDING PROTEIN"/>
    <property type="match status" value="1"/>
</dbReference>
<keyword evidence="6" id="KW-0378">Hydrolase</keyword>
<keyword evidence="2" id="KW-0813">Transport</keyword>
<dbReference type="OrthoDB" id="9805538at2"/>
<keyword evidence="7" id="KW-1185">Reference proteome</keyword>
<dbReference type="SMART" id="SM00382">
    <property type="entry name" value="AAA"/>
    <property type="match status" value="1"/>
</dbReference>
<reference evidence="6 7" key="2">
    <citation type="journal article" date="2012" name="Stand. Genomic Sci.">
        <title>Complete genome sequence of the termite hindgut bacterium Spirochaeta coccoides type strain (SPN1(T)), reclassification in the genus Sphaerochaeta as Sphaerochaeta coccoides comb. nov. and emendations of the family Spirochaetaceae and the genus Sphaerochaeta.</title>
        <authorList>
            <person name="Abt B."/>
            <person name="Han C."/>
            <person name="Scheuner C."/>
            <person name="Lu M."/>
            <person name="Lapidus A."/>
            <person name="Nolan M."/>
            <person name="Lucas S."/>
            <person name="Hammon N."/>
            <person name="Deshpande S."/>
            <person name="Cheng J.F."/>
            <person name="Tapia R."/>
            <person name="Goodwin L.A."/>
            <person name="Pitluck S."/>
            <person name="Liolios K."/>
            <person name="Pagani I."/>
            <person name="Ivanova N."/>
            <person name="Mavromatis K."/>
            <person name="Mikhailova N."/>
            <person name="Huntemann M."/>
            <person name="Pati A."/>
            <person name="Chen A."/>
            <person name="Palaniappan K."/>
            <person name="Land M."/>
            <person name="Hauser L."/>
            <person name="Brambilla E.M."/>
            <person name="Rohde M."/>
            <person name="Spring S."/>
            <person name="Gronow S."/>
            <person name="Goker M."/>
            <person name="Woyke T."/>
            <person name="Bristow J."/>
            <person name="Eisen J.A."/>
            <person name="Markowitz V."/>
            <person name="Hugenholtz P."/>
            <person name="Kyrpides N.C."/>
            <person name="Klenk H.P."/>
            <person name="Detter J.C."/>
        </authorList>
    </citation>
    <scope>NUCLEOTIDE SEQUENCE [LARGE SCALE GENOMIC DNA]</scope>
    <source>
        <strain evidence="7">ATCC BAA-1237 / DSM 17374 / SPN1</strain>
    </source>
</reference>
<dbReference type="SUPFAM" id="SSF52540">
    <property type="entry name" value="P-loop containing nucleoside triphosphate hydrolases"/>
    <property type="match status" value="1"/>
</dbReference>
<organism evidence="6 7">
    <name type="scientific">Parasphaerochaeta coccoides (strain ATCC BAA-1237 / DSM 17374 / SPN1)</name>
    <name type="common">Sphaerochaeta coccoides</name>
    <dbReference type="NCBI Taxonomy" id="760011"/>
    <lineage>
        <taxon>Bacteria</taxon>
        <taxon>Pseudomonadati</taxon>
        <taxon>Spirochaetota</taxon>
        <taxon>Spirochaetia</taxon>
        <taxon>Spirochaetales</taxon>
        <taxon>Sphaerochaetaceae</taxon>
        <taxon>Parasphaerochaeta</taxon>
    </lineage>
</organism>
<dbReference type="HOGENOM" id="CLU_000604_1_22_12"/>
<feature type="domain" description="ABC transporter" evidence="5">
    <location>
        <begin position="9"/>
        <end position="232"/>
    </location>
</feature>
<dbReference type="PROSITE" id="PS50893">
    <property type="entry name" value="ABC_TRANSPORTER_2"/>
    <property type="match status" value="1"/>
</dbReference>
<sequence>MTHSEKDILKFDNVTKSYPLPDNSKGRVMVFENITFGIEKGVSVAITGRSGSGKSTFLHVAAGLASPDSGTVLYKGEDIAAFSSQKTSKFRSTDVGFIFQANYLLTDFTALENVMLAAQAAGTSERKARTRAQELLSYVGLSDRLSHKPSELSGGEIQRVAMARAVMNKPSIIFADEPTGALDEENAAMVEQMLFSLVKEENLTLFLVSHDAVLSEKCDRRYLLSRRNLERLS</sequence>
<dbReference type="KEGG" id="scc:Spico_0541"/>
<dbReference type="STRING" id="760011.Spico_0541"/>
<proteinExistence type="inferred from homology"/>
<evidence type="ECO:0000313" key="7">
    <source>
        <dbReference type="Proteomes" id="UP000007939"/>
    </source>
</evidence>
<evidence type="ECO:0000256" key="3">
    <source>
        <dbReference type="ARBA" id="ARBA00022741"/>
    </source>
</evidence>
<evidence type="ECO:0000256" key="2">
    <source>
        <dbReference type="ARBA" id="ARBA00022448"/>
    </source>
</evidence>
<dbReference type="GO" id="GO:0005886">
    <property type="term" value="C:plasma membrane"/>
    <property type="evidence" value="ECO:0007669"/>
    <property type="project" value="TreeGrafter"/>
</dbReference>
<dbReference type="PANTHER" id="PTHR24220:SF689">
    <property type="entry name" value="LIPOPROTEIN-RELEASING SYSTEM ATP-BINDING PROTEIN LOLD"/>
    <property type="match status" value="1"/>
</dbReference>
<dbReference type="EMBL" id="CP002659">
    <property type="protein sequence ID" value="AEC01769.1"/>
    <property type="molecule type" value="Genomic_DNA"/>
</dbReference>
<dbReference type="RefSeq" id="WP_013739165.1">
    <property type="nucleotide sequence ID" value="NC_015436.1"/>
</dbReference>
<dbReference type="GO" id="GO:0005524">
    <property type="term" value="F:ATP binding"/>
    <property type="evidence" value="ECO:0007669"/>
    <property type="project" value="UniProtKB-KW"/>
</dbReference>
<evidence type="ECO:0000256" key="4">
    <source>
        <dbReference type="ARBA" id="ARBA00022840"/>
    </source>
</evidence>
<name>F4GJC9_PARC1</name>
<dbReference type="Proteomes" id="UP000007939">
    <property type="component" value="Chromosome"/>
</dbReference>
<dbReference type="Pfam" id="PF00005">
    <property type="entry name" value="ABC_tran"/>
    <property type="match status" value="1"/>
</dbReference>
<keyword evidence="3" id="KW-0547">Nucleotide-binding</keyword>
<dbReference type="GO" id="GO:0016887">
    <property type="term" value="F:ATP hydrolysis activity"/>
    <property type="evidence" value="ECO:0007669"/>
    <property type="project" value="InterPro"/>
</dbReference>
<dbReference type="eggNOG" id="COG1136">
    <property type="taxonomic scope" value="Bacteria"/>
</dbReference>
<reference evidence="7" key="1">
    <citation type="submission" date="2011-04" db="EMBL/GenBank/DDBJ databases">
        <title>The complete genome of Spirochaeta coccoides DSM 17374.</title>
        <authorList>
            <person name="Lucas S."/>
            <person name="Copeland A."/>
            <person name="Lapidus A."/>
            <person name="Bruce D."/>
            <person name="Goodwin L."/>
            <person name="Pitluck S."/>
            <person name="Peters L."/>
            <person name="Kyrpides N."/>
            <person name="Mavromatis K."/>
            <person name="Pagani I."/>
            <person name="Ivanova N."/>
            <person name="Ovchinnikova G."/>
            <person name="Lu M."/>
            <person name="Detter J.C."/>
            <person name="Tapia R."/>
            <person name="Han C."/>
            <person name="Land M."/>
            <person name="Hauser L."/>
            <person name="Markowitz V."/>
            <person name="Cheng J.-F."/>
            <person name="Hugenholtz P."/>
            <person name="Woyke T."/>
            <person name="Wu D."/>
            <person name="Spring S."/>
            <person name="Schroeder M."/>
            <person name="Brambilla E."/>
            <person name="Klenk H.-P."/>
            <person name="Eisen J.A."/>
        </authorList>
    </citation>
    <scope>NUCLEOTIDE SEQUENCE [LARGE SCALE GENOMIC DNA]</scope>
    <source>
        <strain evidence="7">ATCC BAA-1237 / DSM 17374 / SPN1</strain>
    </source>
</reference>
<dbReference type="InterPro" id="IPR017871">
    <property type="entry name" value="ABC_transporter-like_CS"/>
</dbReference>
<evidence type="ECO:0000259" key="5">
    <source>
        <dbReference type="PROSITE" id="PS50893"/>
    </source>
</evidence>
<evidence type="ECO:0000313" key="6">
    <source>
        <dbReference type="EMBL" id="AEC01769.1"/>
    </source>
</evidence>
<protein>
    <submittedName>
        <fullName evidence="6">Phosphonate-transporting ATPase</fullName>
        <ecNumber evidence="6">3.6.3.28</ecNumber>
    </submittedName>
</protein>
<dbReference type="InterPro" id="IPR003439">
    <property type="entry name" value="ABC_transporter-like_ATP-bd"/>
</dbReference>
<dbReference type="GO" id="GO:0022857">
    <property type="term" value="F:transmembrane transporter activity"/>
    <property type="evidence" value="ECO:0007669"/>
    <property type="project" value="TreeGrafter"/>
</dbReference>
<dbReference type="CDD" id="cd03255">
    <property type="entry name" value="ABC_MJ0796_LolCDE_FtsE"/>
    <property type="match status" value="1"/>
</dbReference>
<dbReference type="EC" id="3.6.3.28" evidence="6"/>
<keyword evidence="4" id="KW-0067">ATP-binding</keyword>
<comment type="similarity">
    <text evidence="1">Belongs to the ABC transporter superfamily.</text>
</comment>
<dbReference type="PROSITE" id="PS00211">
    <property type="entry name" value="ABC_TRANSPORTER_1"/>
    <property type="match status" value="1"/>
</dbReference>
<evidence type="ECO:0000256" key="1">
    <source>
        <dbReference type="ARBA" id="ARBA00005417"/>
    </source>
</evidence>
<gene>
    <name evidence="6" type="ordered locus">Spico_0541</name>
</gene>
<dbReference type="AlphaFoldDB" id="F4GJC9"/>
<dbReference type="InterPro" id="IPR017911">
    <property type="entry name" value="MacB-like_ATP-bd"/>
</dbReference>
<accession>F4GJC9</accession>
<dbReference type="InterPro" id="IPR015854">
    <property type="entry name" value="ABC_transpr_LolD-like"/>
</dbReference>
<dbReference type="InterPro" id="IPR003593">
    <property type="entry name" value="AAA+_ATPase"/>
</dbReference>
<dbReference type="InterPro" id="IPR027417">
    <property type="entry name" value="P-loop_NTPase"/>
</dbReference>
<dbReference type="Gene3D" id="3.40.50.300">
    <property type="entry name" value="P-loop containing nucleotide triphosphate hydrolases"/>
    <property type="match status" value="1"/>
</dbReference>